<dbReference type="GO" id="GO:0009986">
    <property type="term" value="C:cell surface"/>
    <property type="evidence" value="ECO:0007669"/>
    <property type="project" value="TreeGrafter"/>
</dbReference>
<name>A0A8C9IS79_9PRIM</name>
<dbReference type="InterPro" id="IPR013783">
    <property type="entry name" value="Ig-like_fold"/>
</dbReference>
<dbReference type="PANTHER" id="PTHR16423">
    <property type="entry name" value="TREM-LIKE TRANSCRIPT PROTEIN"/>
    <property type="match status" value="1"/>
</dbReference>
<evidence type="ECO:0000256" key="3">
    <source>
        <dbReference type="ARBA" id="ARBA00023319"/>
    </source>
</evidence>
<keyword evidence="6" id="KW-1185">Reference proteome</keyword>
<evidence type="ECO:0000313" key="5">
    <source>
        <dbReference type="Ensembl" id="ENSPTEP00000037505.1"/>
    </source>
</evidence>
<evidence type="ECO:0000256" key="1">
    <source>
        <dbReference type="ARBA" id="ARBA00022729"/>
    </source>
</evidence>
<proteinExistence type="predicted"/>
<dbReference type="Proteomes" id="UP000694416">
    <property type="component" value="Unplaced"/>
</dbReference>
<dbReference type="Gene3D" id="2.60.40.10">
    <property type="entry name" value="Immunoglobulins"/>
    <property type="match status" value="1"/>
</dbReference>
<dbReference type="GO" id="GO:0034157">
    <property type="term" value="P:positive regulation of toll-like receptor 7 signaling pathway"/>
    <property type="evidence" value="ECO:0007669"/>
    <property type="project" value="TreeGrafter"/>
</dbReference>
<organism evidence="5 6">
    <name type="scientific">Piliocolobus tephrosceles</name>
    <name type="common">Ugandan red Colobus</name>
    <dbReference type="NCBI Taxonomy" id="591936"/>
    <lineage>
        <taxon>Eukaryota</taxon>
        <taxon>Metazoa</taxon>
        <taxon>Chordata</taxon>
        <taxon>Craniata</taxon>
        <taxon>Vertebrata</taxon>
        <taxon>Euteleostomi</taxon>
        <taxon>Mammalia</taxon>
        <taxon>Eutheria</taxon>
        <taxon>Euarchontoglires</taxon>
        <taxon>Primates</taxon>
        <taxon>Haplorrhini</taxon>
        <taxon>Catarrhini</taxon>
        <taxon>Cercopithecidae</taxon>
        <taxon>Colobinae</taxon>
        <taxon>Piliocolobus</taxon>
    </lineage>
</organism>
<accession>A0A8C9IS79</accession>
<feature type="domain" description="Immunoglobulin V-set" evidence="4">
    <location>
        <begin position="24"/>
        <end position="128"/>
    </location>
</feature>
<evidence type="ECO:0000313" key="6">
    <source>
        <dbReference type="Proteomes" id="UP000694416"/>
    </source>
</evidence>
<dbReference type="PANTHER" id="PTHR16423:SF9">
    <property type="entry name" value="TREM-LIKE TRANSCRIPT 4 PROTEIN"/>
    <property type="match status" value="1"/>
</dbReference>
<dbReference type="SUPFAM" id="SSF48726">
    <property type="entry name" value="Immunoglobulin"/>
    <property type="match status" value="1"/>
</dbReference>
<dbReference type="Ensembl" id="ENSPTET00000050718.1">
    <property type="protein sequence ID" value="ENSPTEP00000037505.1"/>
    <property type="gene ID" value="ENSPTEG00000035067.1"/>
</dbReference>
<sequence length="201" mass="22728">DVLEAVHTCYSRLCCCCSWPQGAVPEEIHKHSRQTLFLQCQYSPKRGSYWPKSWCQETSPNLCSLLVTSSKPRTAVQKSRYTILDKPNASFFKITMIQLKEDSGSYWCEIYNTSKNFITFLRDVSLEVFPTPMSPIWTLLWLPKSTSRLEASQQVTSWPKSILLSPSSLQEIKCPICLGSADPKLLVSVLCGLLLAKAPML</sequence>
<dbReference type="AlphaFoldDB" id="A0A8C9IS79"/>
<keyword evidence="3" id="KW-0393">Immunoglobulin domain</keyword>
<dbReference type="GO" id="GO:0038023">
    <property type="term" value="F:signaling receptor activity"/>
    <property type="evidence" value="ECO:0007669"/>
    <property type="project" value="TreeGrafter"/>
</dbReference>
<evidence type="ECO:0000256" key="2">
    <source>
        <dbReference type="ARBA" id="ARBA00023157"/>
    </source>
</evidence>
<dbReference type="InterPro" id="IPR052314">
    <property type="entry name" value="Immune_rcpt_domain"/>
</dbReference>
<dbReference type="InterPro" id="IPR013106">
    <property type="entry name" value="Ig_V-set"/>
</dbReference>
<keyword evidence="2" id="KW-1015">Disulfide bond</keyword>
<reference evidence="5" key="2">
    <citation type="submission" date="2025-09" db="UniProtKB">
        <authorList>
            <consortium name="Ensembl"/>
        </authorList>
    </citation>
    <scope>IDENTIFICATION</scope>
</reference>
<keyword evidence="1" id="KW-0732">Signal</keyword>
<dbReference type="Pfam" id="PF07686">
    <property type="entry name" value="V-set"/>
    <property type="match status" value="1"/>
</dbReference>
<dbReference type="FunFam" id="2.60.40.10:FF:000370">
    <property type="entry name" value="CMRF35-like molecule 1"/>
    <property type="match status" value="1"/>
</dbReference>
<protein>
    <recommendedName>
        <fullName evidence="4">Immunoglobulin V-set domain-containing protein</fullName>
    </recommendedName>
</protein>
<evidence type="ECO:0000259" key="4">
    <source>
        <dbReference type="Pfam" id="PF07686"/>
    </source>
</evidence>
<dbReference type="InterPro" id="IPR036179">
    <property type="entry name" value="Ig-like_dom_sf"/>
</dbReference>
<reference evidence="5" key="1">
    <citation type="submission" date="2025-08" db="UniProtKB">
        <authorList>
            <consortium name="Ensembl"/>
        </authorList>
    </citation>
    <scope>IDENTIFICATION</scope>
</reference>